<gene>
    <name evidence="2" type="ORF">MBM_07881</name>
</gene>
<dbReference type="SUPFAM" id="SSF53335">
    <property type="entry name" value="S-adenosyl-L-methionine-dependent methyltransferases"/>
    <property type="match status" value="1"/>
</dbReference>
<keyword evidence="2" id="KW-0489">Methyltransferase</keyword>
<feature type="compositionally biased region" description="Polar residues" evidence="1">
    <location>
        <begin position="1"/>
        <end position="18"/>
    </location>
</feature>
<dbReference type="GO" id="GO:0032259">
    <property type="term" value="P:methylation"/>
    <property type="evidence" value="ECO:0007669"/>
    <property type="project" value="UniProtKB-KW"/>
</dbReference>
<protein>
    <submittedName>
        <fullName evidence="2">TAM domain methyltransferase</fullName>
    </submittedName>
</protein>
<dbReference type="CDD" id="cd02440">
    <property type="entry name" value="AdoMet_MTases"/>
    <property type="match status" value="1"/>
</dbReference>
<dbReference type="OMA" id="HEGSYIY"/>
<dbReference type="Proteomes" id="UP000006753">
    <property type="component" value="Unassembled WGS sequence"/>
</dbReference>
<feature type="region of interest" description="Disordered" evidence="1">
    <location>
        <begin position="1"/>
        <end position="41"/>
    </location>
</feature>
<dbReference type="InterPro" id="IPR029063">
    <property type="entry name" value="SAM-dependent_MTases_sf"/>
</dbReference>
<evidence type="ECO:0000313" key="3">
    <source>
        <dbReference type="Proteomes" id="UP000006753"/>
    </source>
</evidence>
<dbReference type="InParanoid" id="K1W916"/>
<sequence>MASPVSSAQSLLLAQKQTPIEADSADAESPDASTRSLTSDAANFEEENGRTYGEHLEICVAESIVAYPFPNDASENERLDSQYLMLKYTFEGRNYFAPLSNPKRILDIGTGTGRWATEMGDEFPDAEVQATDLSPIQPSCVPVNVHFFIDDASEEDWAVPAAYFDFIHTRLLIGCFTDFRDIIRKAFYYTKPGGWMESQEFLSTPLCDDGTMPKDWPFLDWTNYVEDASVASGRPLRIAHKLKRWYEEVGFVDVQERIFRIPINPWPREKHLKAIGRQSELNCLDGLSGFSMRYFSRNLKWTKTEIEVYLVNVRSAISDRSVHAYHRAYVVWGRKPLESEVSASSRTGPAS</sequence>
<keyword evidence="3" id="KW-1185">Reference proteome</keyword>
<evidence type="ECO:0000256" key="1">
    <source>
        <dbReference type="SAM" id="MobiDB-lite"/>
    </source>
</evidence>
<dbReference type="Pfam" id="PF13489">
    <property type="entry name" value="Methyltransf_23"/>
    <property type="match status" value="1"/>
</dbReference>
<dbReference type="PANTHER" id="PTHR43591">
    <property type="entry name" value="METHYLTRANSFERASE"/>
    <property type="match status" value="1"/>
</dbReference>
<dbReference type="PANTHER" id="PTHR43591:SF14">
    <property type="entry name" value="METHYLTRANSFERASE"/>
    <property type="match status" value="1"/>
</dbReference>
<dbReference type="OrthoDB" id="2013972at2759"/>
<proteinExistence type="predicted"/>
<dbReference type="AlphaFoldDB" id="K1W916"/>
<keyword evidence="2" id="KW-0808">Transferase</keyword>
<dbReference type="HOGENOM" id="CLU_010595_1_1_1"/>
<accession>K1W916</accession>
<dbReference type="KEGG" id="mbe:MBM_07881"/>
<dbReference type="EMBL" id="JH921448">
    <property type="protein sequence ID" value="EKD13680.1"/>
    <property type="molecule type" value="Genomic_DNA"/>
</dbReference>
<dbReference type="eggNOG" id="ENOG502QWDP">
    <property type="taxonomic scope" value="Eukaryota"/>
</dbReference>
<reference evidence="2 3" key="1">
    <citation type="journal article" date="2012" name="BMC Genomics">
        <title>Sequencing the genome of Marssonina brunnea reveals fungus-poplar co-evolution.</title>
        <authorList>
            <person name="Zhu S."/>
            <person name="Cao Y.-Z."/>
            <person name="Jiang C."/>
            <person name="Tan B.-Y."/>
            <person name="Wang Z."/>
            <person name="Feng S."/>
            <person name="Zhang L."/>
            <person name="Su X.-H."/>
            <person name="Brejova B."/>
            <person name="Vinar T."/>
            <person name="Xu M."/>
            <person name="Wang M.-X."/>
            <person name="Zhang S.-G."/>
            <person name="Huang M.-R."/>
            <person name="Wu R."/>
            <person name="Zhou Y."/>
        </authorList>
    </citation>
    <scope>NUCLEOTIDE SEQUENCE [LARGE SCALE GENOMIC DNA]</scope>
    <source>
        <strain evidence="2 3">MB_m1</strain>
    </source>
</reference>
<name>K1W916_MARBU</name>
<evidence type="ECO:0000313" key="2">
    <source>
        <dbReference type="EMBL" id="EKD13680.1"/>
    </source>
</evidence>
<organism evidence="2 3">
    <name type="scientific">Marssonina brunnea f. sp. multigermtubi (strain MB_m1)</name>
    <name type="common">Marssonina leaf spot fungus</name>
    <dbReference type="NCBI Taxonomy" id="1072389"/>
    <lineage>
        <taxon>Eukaryota</taxon>
        <taxon>Fungi</taxon>
        <taxon>Dikarya</taxon>
        <taxon>Ascomycota</taxon>
        <taxon>Pezizomycotina</taxon>
        <taxon>Leotiomycetes</taxon>
        <taxon>Helotiales</taxon>
        <taxon>Drepanopezizaceae</taxon>
        <taxon>Drepanopeziza</taxon>
    </lineage>
</organism>
<dbReference type="Gene3D" id="3.40.50.150">
    <property type="entry name" value="Vaccinia Virus protein VP39"/>
    <property type="match status" value="1"/>
</dbReference>
<dbReference type="GO" id="GO:0008168">
    <property type="term" value="F:methyltransferase activity"/>
    <property type="evidence" value="ECO:0007669"/>
    <property type="project" value="UniProtKB-KW"/>
</dbReference>